<dbReference type="KEGG" id="vg:77933463"/>
<dbReference type="Proteomes" id="UP000828026">
    <property type="component" value="Segment"/>
</dbReference>
<organism evidence="1 2">
    <name type="scientific">Vibrio phage BUCT194</name>
    <dbReference type="NCBI Taxonomy" id="2859072"/>
    <lineage>
        <taxon>Viruses</taxon>
        <taxon>Duplodnaviria</taxon>
        <taxon>Heunggongvirae</taxon>
        <taxon>Uroviricota</taxon>
        <taxon>Caudoviricetes</taxon>
        <taxon>Schitoviridae</taxon>
        <taxon>Varunavirus</taxon>
        <taxon>Varunavirus BUCT194</taxon>
    </lineage>
</organism>
<dbReference type="RefSeq" id="YP_010657544.1">
    <property type="nucleotide sequence ID" value="NC_070848.1"/>
</dbReference>
<protein>
    <submittedName>
        <fullName evidence="1">Uncharacterized protein</fullName>
    </submittedName>
</protein>
<dbReference type="GeneID" id="77933463"/>
<name>A0AAE8XF12_9CAUD</name>
<keyword evidence="2" id="KW-1185">Reference proteome</keyword>
<dbReference type="EMBL" id="MZ447858">
    <property type="protein sequence ID" value="UAW01109.1"/>
    <property type="molecule type" value="Genomic_DNA"/>
</dbReference>
<proteinExistence type="predicted"/>
<evidence type="ECO:0000313" key="1">
    <source>
        <dbReference type="EMBL" id="UAW01109.1"/>
    </source>
</evidence>
<sequence length="50" mass="6205">MKSWYESMIERYDALANQEMINGDIKKFMEYQKEANTYREMLKQYMQKVV</sequence>
<evidence type="ECO:0000313" key="2">
    <source>
        <dbReference type="Proteomes" id="UP000828026"/>
    </source>
</evidence>
<accession>A0AAE8XF12</accession>
<reference evidence="1 2" key="1">
    <citation type="submission" date="2021-06" db="EMBL/GenBank/DDBJ databases">
        <authorList>
            <person name="Chen R."/>
            <person name="Qin H."/>
            <person name="He S."/>
            <person name="Han P."/>
            <person name="Xu F."/>
            <person name="Sun H."/>
            <person name="Fan H."/>
            <person name="Tong Y."/>
        </authorList>
    </citation>
    <scope>NUCLEOTIDE SEQUENCE [LARGE SCALE GENOMIC DNA]</scope>
</reference>